<keyword evidence="2" id="KW-0732">Signal</keyword>
<name>A0AA38X4W3_9EURO</name>
<sequence length="235" mass="25541">MFSSLCLLFLAFTAACAETLSPSKSSLLDSGQHALNQSNPTASPTLNKSNETFYITAVTNHPDPPYLARLQCWSLTSSFTVYPTVGKSLPLGDVDNVTYVVLPRRSGEGWHRAPHAMYFVLLSGLAQVYVPKHEKVEAGDSQERLAPTGGGWRSAGSVQGGPDQPRPDDENWDFITIMASSPQQVLIAVDTDLRARGHLTFYPGDGETVALQIPFREGVVPEHRVVHEGGCTDDE</sequence>
<gene>
    <name evidence="3" type="ORF">H2200_008806</name>
</gene>
<comment type="caution">
    <text evidence="3">The sequence shown here is derived from an EMBL/GenBank/DDBJ whole genome shotgun (WGS) entry which is preliminary data.</text>
</comment>
<accession>A0AA38X4W3</accession>
<feature type="region of interest" description="Disordered" evidence="1">
    <location>
        <begin position="137"/>
        <end position="170"/>
    </location>
</feature>
<dbReference type="EMBL" id="JAPDRK010000013">
    <property type="protein sequence ID" value="KAJ9606796.1"/>
    <property type="molecule type" value="Genomic_DNA"/>
</dbReference>
<organism evidence="3 4">
    <name type="scientific">Cladophialophora chaetospira</name>
    <dbReference type="NCBI Taxonomy" id="386627"/>
    <lineage>
        <taxon>Eukaryota</taxon>
        <taxon>Fungi</taxon>
        <taxon>Dikarya</taxon>
        <taxon>Ascomycota</taxon>
        <taxon>Pezizomycotina</taxon>
        <taxon>Eurotiomycetes</taxon>
        <taxon>Chaetothyriomycetidae</taxon>
        <taxon>Chaetothyriales</taxon>
        <taxon>Herpotrichiellaceae</taxon>
        <taxon>Cladophialophora</taxon>
    </lineage>
</organism>
<feature type="signal peptide" evidence="2">
    <location>
        <begin position="1"/>
        <end position="17"/>
    </location>
</feature>
<keyword evidence="4" id="KW-1185">Reference proteome</keyword>
<evidence type="ECO:0008006" key="5">
    <source>
        <dbReference type="Google" id="ProtNLM"/>
    </source>
</evidence>
<evidence type="ECO:0000256" key="1">
    <source>
        <dbReference type="SAM" id="MobiDB-lite"/>
    </source>
</evidence>
<evidence type="ECO:0000313" key="4">
    <source>
        <dbReference type="Proteomes" id="UP001172673"/>
    </source>
</evidence>
<feature type="chain" id="PRO_5041283052" description="RmlC-like cupin domain-containing protein" evidence="2">
    <location>
        <begin position="18"/>
        <end position="235"/>
    </location>
</feature>
<proteinExistence type="predicted"/>
<evidence type="ECO:0000256" key="2">
    <source>
        <dbReference type="SAM" id="SignalP"/>
    </source>
</evidence>
<dbReference type="Proteomes" id="UP001172673">
    <property type="component" value="Unassembled WGS sequence"/>
</dbReference>
<evidence type="ECO:0000313" key="3">
    <source>
        <dbReference type="EMBL" id="KAJ9606796.1"/>
    </source>
</evidence>
<protein>
    <recommendedName>
        <fullName evidence="5">RmlC-like cupin domain-containing protein</fullName>
    </recommendedName>
</protein>
<dbReference type="AlphaFoldDB" id="A0AA38X4W3"/>
<reference evidence="3" key="1">
    <citation type="submission" date="2022-10" db="EMBL/GenBank/DDBJ databases">
        <title>Culturing micro-colonial fungi from biological soil crusts in the Mojave desert and describing Neophaeococcomyces mojavensis, and introducing the new genera and species Taxawa tesnikishii.</title>
        <authorList>
            <person name="Kurbessoian T."/>
            <person name="Stajich J.E."/>
        </authorList>
    </citation>
    <scope>NUCLEOTIDE SEQUENCE</scope>
    <source>
        <strain evidence="3">TK_41</strain>
    </source>
</reference>